<name>A0A1Y1YMW8_9PLEO</name>
<sequence length="50" mass="5697">IIGKEHFTFLYSIARERAFTLRNIKAGFAASSLVLFNLDRVLRDMPKPTA</sequence>
<dbReference type="AlphaFoldDB" id="A0A1Y1YMW8"/>
<evidence type="ECO:0000313" key="1">
    <source>
        <dbReference type="EMBL" id="ORX99349.1"/>
    </source>
</evidence>
<evidence type="ECO:0000313" key="2">
    <source>
        <dbReference type="Proteomes" id="UP000193144"/>
    </source>
</evidence>
<dbReference type="EMBL" id="MCFA01000199">
    <property type="protein sequence ID" value="ORX99349.1"/>
    <property type="molecule type" value="Genomic_DNA"/>
</dbReference>
<comment type="caution">
    <text evidence="1">The sequence shown here is derived from an EMBL/GenBank/DDBJ whole genome shotgun (WGS) entry which is preliminary data.</text>
</comment>
<organism evidence="1 2">
    <name type="scientific">Clohesyomyces aquaticus</name>
    <dbReference type="NCBI Taxonomy" id="1231657"/>
    <lineage>
        <taxon>Eukaryota</taxon>
        <taxon>Fungi</taxon>
        <taxon>Dikarya</taxon>
        <taxon>Ascomycota</taxon>
        <taxon>Pezizomycotina</taxon>
        <taxon>Dothideomycetes</taxon>
        <taxon>Pleosporomycetidae</taxon>
        <taxon>Pleosporales</taxon>
        <taxon>Lindgomycetaceae</taxon>
        <taxon>Clohesyomyces</taxon>
    </lineage>
</organism>
<accession>A0A1Y1YMW8</accession>
<reference evidence="1 2" key="1">
    <citation type="submission" date="2016-07" db="EMBL/GenBank/DDBJ databases">
        <title>Pervasive Adenine N6-methylation of Active Genes in Fungi.</title>
        <authorList>
            <consortium name="DOE Joint Genome Institute"/>
            <person name="Mondo S.J."/>
            <person name="Dannebaum R.O."/>
            <person name="Kuo R.C."/>
            <person name="Labutti K."/>
            <person name="Haridas S."/>
            <person name="Kuo A."/>
            <person name="Salamov A."/>
            <person name="Ahrendt S.R."/>
            <person name="Lipzen A."/>
            <person name="Sullivan W."/>
            <person name="Andreopoulos W.B."/>
            <person name="Clum A."/>
            <person name="Lindquist E."/>
            <person name="Daum C."/>
            <person name="Ramamoorthy G.K."/>
            <person name="Gryganskyi A."/>
            <person name="Culley D."/>
            <person name="Magnuson J.K."/>
            <person name="James T.Y."/>
            <person name="O'Malley M.A."/>
            <person name="Stajich J.E."/>
            <person name="Spatafora J.W."/>
            <person name="Visel A."/>
            <person name="Grigoriev I.V."/>
        </authorList>
    </citation>
    <scope>NUCLEOTIDE SEQUENCE [LARGE SCALE GENOMIC DNA]</scope>
    <source>
        <strain evidence="1 2">CBS 115471</strain>
    </source>
</reference>
<feature type="non-terminal residue" evidence="1">
    <location>
        <position position="1"/>
    </location>
</feature>
<keyword evidence="2" id="KW-1185">Reference proteome</keyword>
<protein>
    <submittedName>
        <fullName evidence="1">Uncharacterized protein</fullName>
    </submittedName>
</protein>
<dbReference type="STRING" id="1231657.A0A1Y1YMW8"/>
<proteinExistence type="predicted"/>
<dbReference type="Proteomes" id="UP000193144">
    <property type="component" value="Unassembled WGS sequence"/>
</dbReference>
<gene>
    <name evidence="1" type="ORF">BCR34DRAFT_442354</name>
</gene>
<feature type="non-terminal residue" evidence="1">
    <location>
        <position position="50"/>
    </location>
</feature>
<dbReference type="OrthoDB" id="4357141at2759"/>